<gene>
    <name evidence="1" type="ordered locus">REQ_04480</name>
</gene>
<evidence type="ECO:0000313" key="1">
    <source>
        <dbReference type="EMBL" id="CBH46580.1"/>
    </source>
</evidence>
<accession>A0A3S5Y205</accession>
<dbReference type="SUPFAM" id="SSF49478">
    <property type="entry name" value="Cna protein B-type domain"/>
    <property type="match status" value="2"/>
</dbReference>
<organism evidence="1">
    <name type="scientific">Rhodococcus hoagii (strain 103S)</name>
    <name type="common">Rhodococcus equi</name>
    <dbReference type="NCBI Taxonomy" id="685727"/>
    <lineage>
        <taxon>Bacteria</taxon>
        <taxon>Bacillati</taxon>
        <taxon>Actinomycetota</taxon>
        <taxon>Actinomycetes</taxon>
        <taxon>Mycobacteriales</taxon>
        <taxon>Nocardiaceae</taxon>
        <taxon>Prescottella</taxon>
    </lineage>
</organism>
<dbReference type="KEGG" id="req:REQ_04480"/>
<protein>
    <submittedName>
        <fullName evidence="1">Secreted protein</fullName>
    </submittedName>
</protein>
<name>A0A3S5Y205_RHOH1</name>
<dbReference type="GO" id="GO:0005975">
    <property type="term" value="P:carbohydrate metabolic process"/>
    <property type="evidence" value="ECO:0007669"/>
    <property type="project" value="UniProtKB-ARBA"/>
</dbReference>
<evidence type="ECO:0000313" key="2">
    <source>
        <dbReference type="Proteomes" id="UP000006892"/>
    </source>
</evidence>
<sequence length="235" mass="24387">MGGIVSIESRTVNMKRIALASLALGVGLVAALPGIASARSDDSVAGTLVNTCDPMGNAGGIWVELWDDSGRIDSVTTDAEGDYAFVDRAPGNYVVKPYIGAGCGAFPGTRAVDTTNGPVYDVDFRVTTVHDITGAVTGCPQPEGVGAPGVTVNVSDDSGLLATTETDDFGFYFFQWLEAKTDYTVEVVAPAGCGADDPTRSVDLDLGDANRVDFQLVPQYTGSFQSVFSGFAFGS</sequence>
<dbReference type="EMBL" id="FN563149">
    <property type="protein sequence ID" value="CBH46580.1"/>
    <property type="molecule type" value="Genomic_DNA"/>
</dbReference>
<dbReference type="AlphaFoldDB" id="A0A3S5Y205"/>
<proteinExistence type="predicted"/>
<dbReference type="InterPro" id="IPR013783">
    <property type="entry name" value="Ig-like_fold"/>
</dbReference>
<reference evidence="1" key="1">
    <citation type="journal article" date="2010" name="PLoS Genet.">
        <title>The genome of a pathogenic rhodococcus: cooptive virulence underpinned by key gene acquisitions.</title>
        <authorList>
            <person name="Letek M."/>
            <person name="Gonzalez P."/>
            <person name="Macarthur I."/>
            <person name="Rodriguez H."/>
            <person name="Freeman T.C."/>
            <person name="Valero-Rello A."/>
            <person name="Blanco M."/>
            <person name="Buckley T."/>
            <person name="Cherevach I."/>
            <person name="Fahey R."/>
            <person name="Hapeshi A."/>
            <person name="Holdstock J."/>
            <person name="Leadon D."/>
            <person name="Navas J."/>
            <person name="Ocampo A."/>
            <person name="Quail M.A."/>
            <person name="Sanders M."/>
            <person name="Scortti M.M."/>
            <person name="Prescott J.F."/>
            <person name="Fogarty U."/>
            <person name="Meijer W.G."/>
            <person name="Parkhill J."/>
            <person name="Bentley S.D."/>
            <person name="Vazquez-Boland J.A."/>
        </authorList>
    </citation>
    <scope>NUCLEOTIDE SEQUENCE [LARGE SCALE GENOMIC DNA]</scope>
    <source>
        <strain evidence="1 2">103S</strain>
    </source>
</reference>
<dbReference type="Gene3D" id="2.60.40.10">
    <property type="entry name" value="Immunoglobulins"/>
    <property type="match status" value="2"/>
</dbReference>
<dbReference type="Proteomes" id="UP001154400">
    <property type="component" value="Chromosome"/>
</dbReference>